<protein>
    <submittedName>
        <fullName evidence="2">Uncharacterized protein</fullName>
    </submittedName>
</protein>
<comment type="caution">
    <text evidence="2">The sequence shown here is derived from an EMBL/GenBank/DDBJ whole genome shotgun (WGS) entry which is preliminary data.</text>
</comment>
<feature type="non-terminal residue" evidence="2">
    <location>
        <position position="1"/>
    </location>
</feature>
<dbReference type="Proteomes" id="UP000310039">
    <property type="component" value="Unassembled WGS sequence"/>
</dbReference>
<evidence type="ECO:0000313" key="2">
    <source>
        <dbReference type="EMBL" id="THZ69156.1"/>
    </source>
</evidence>
<proteinExistence type="predicted"/>
<feature type="region of interest" description="Disordered" evidence="1">
    <location>
        <begin position="1"/>
        <end position="40"/>
    </location>
</feature>
<reference evidence="2 3" key="1">
    <citation type="submission" date="2018-10" db="EMBL/GenBank/DDBJ databases">
        <title>Fifty Aureobasidium pullulans genomes reveal a recombining polyextremotolerant generalist.</title>
        <authorList>
            <person name="Gostincar C."/>
            <person name="Turk M."/>
            <person name="Zajc J."/>
            <person name="Gunde-Cimerman N."/>
        </authorList>
    </citation>
    <scope>NUCLEOTIDE SEQUENCE [LARGE SCALE GENOMIC DNA]</scope>
    <source>
        <strain evidence="2 3">EXF-3403</strain>
    </source>
</reference>
<dbReference type="AlphaFoldDB" id="A0A4V4KXE2"/>
<evidence type="ECO:0000313" key="3">
    <source>
        <dbReference type="Proteomes" id="UP000310039"/>
    </source>
</evidence>
<sequence>TNGHTSTRAPLEALIEPSQDTSQSVPLQGPLEIPEESDGRRDRQVLCTNINLSWAKLMKYYTKTDLSAAYVAALILHPRYN</sequence>
<dbReference type="EMBL" id="QZBT01000492">
    <property type="protein sequence ID" value="THZ69156.1"/>
    <property type="molecule type" value="Genomic_DNA"/>
</dbReference>
<organism evidence="2 3">
    <name type="scientific">Aureobasidium pullulans</name>
    <name type="common">Black yeast</name>
    <name type="synonym">Pullularia pullulans</name>
    <dbReference type="NCBI Taxonomy" id="5580"/>
    <lineage>
        <taxon>Eukaryota</taxon>
        <taxon>Fungi</taxon>
        <taxon>Dikarya</taxon>
        <taxon>Ascomycota</taxon>
        <taxon>Pezizomycotina</taxon>
        <taxon>Dothideomycetes</taxon>
        <taxon>Dothideomycetidae</taxon>
        <taxon>Dothideales</taxon>
        <taxon>Saccotheciaceae</taxon>
        <taxon>Aureobasidium</taxon>
    </lineage>
</organism>
<accession>A0A4V4KXE2</accession>
<evidence type="ECO:0000256" key="1">
    <source>
        <dbReference type="SAM" id="MobiDB-lite"/>
    </source>
</evidence>
<gene>
    <name evidence="2" type="ORF">D6C84_10484</name>
</gene>
<name>A0A4V4KXE2_AURPU</name>